<dbReference type="EMBL" id="LTDM01000007">
    <property type="protein sequence ID" value="OLS03414.1"/>
    <property type="molecule type" value="Genomic_DNA"/>
</dbReference>
<accession>A0A1U7M7V2</accession>
<dbReference type="Proteomes" id="UP000186112">
    <property type="component" value="Unassembled WGS sequence"/>
</dbReference>
<proteinExistence type="predicted"/>
<dbReference type="OrthoDB" id="2334846at2"/>
<evidence type="ECO:0000256" key="1">
    <source>
        <dbReference type="SAM" id="MobiDB-lite"/>
    </source>
</evidence>
<feature type="compositionally biased region" description="Basic and acidic residues" evidence="1">
    <location>
        <begin position="143"/>
        <end position="158"/>
    </location>
</feature>
<evidence type="ECO:0000313" key="3">
    <source>
        <dbReference type="Proteomes" id="UP000186112"/>
    </source>
</evidence>
<dbReference type="AlphaFoldDB" id="A0A1U7M7V2"/>
<reference evidence="2 3" key="1">
    <citation type="submission" date="2016-02" db="EMBL/GenBank/DDBJ databases">
        <title>Genome sequence of Tissierella creatinophila DSM 6911.</title>
        <authorList>
            <person name="Poehlein A."/>
            <person name="Daniel R."/>
        </authorList>
    </citation>
    <scope>NUCLEOTIDE SEQUENCE [LARGE SCALE GENOMIC DNA]</scope>
    <source>
        <strain evidence="2 3">DSM 6911</strain>
    </source>
</reference>
<evidence type="ECO:0000313" key="2">
    <source>
        <dbReference type="EMBL" id="OLS03414.1"/>
    </source>
</evidence>
<keyword evidence="3" id="KW-1185">Reference proteome</keyword>
<gene>
    <name evidence="2" type="ORF">TICRE_05260</name>
</gene>
<comment type="caution">
    <text evidence="2">The sequence shown here is derived from an EMBL/GenBank/DDBJ whole genome shotgun (WGS) entry which is preliminary data.</text>
</comment>
<protein>
    <submittedName>
        <fullName evidence="2">Heat induced stress protein YflT</fullName>
    </submittedName>
</protein>
<sequence>MKKIYGSYLTSTKARKAVDELLQQGYTRDEIKVVSNSDLGRDLNYLEDDVEKDDRSLWEKIKGAFTFDEYDDEYWNKDLDSSERSLLEGYRTNLQAGEIIVLVEEGASLYRDTFRDGVPDWDERENEFNEDLEYNSQVNVDTSRIDESSINNMDKDKL</sequence>
<dbReference type="RefSeq" id="WP_075724843.1">
    <property type="nucleotide sequence ID" value="NZ_LTDM01000007.1"/>
</dbReference>
<name>A0A1U7M7V2_TISCR</name>
<feature type="region of interest" description="Disordered" evidence="1">
    <location>
        <begin position="128"/>
        <end position="158"/>
    </location>
</feature>
<organism evidence="2 3">
    <name type="scientific">Tissierella creatinophila DSM 6911</name>
    <dbReference type="NCBI Taxonomy" id="1123403"/>
    <lineage>
        <taxon>Bacteria</taxon>
        <taxon>Bacillati</taxon>
        <taxon>Bacillota</taxon>
        <taxon>Tissierellia</taxon>
        <taxon>Tissierellales</taxon>
        <taxon>Tissierellaceae</taxon>
        <taxon>Tissierella</taxon>
    </lineage>
</organism>